<dbReference type="InterPro" id="IPR008928">
    <property type="entry name" value="6-hairpin_glycosidase_sf"/>
</dbReference>
<comment type="similarity">
    <text evidence="2">Belongs to the glycosyl hydrolase 9 (cellulase E) family.</text>
</comment>
<keyword evidence="7" id="KW-0326">Glycosidase</keyword>
<dbReference type="Gene3D" id="1.50.10.10">
    <property type="match status" value="1"/>
</dbReference>
<evidence type="ECO:0000256" key="9">
    <source>
        <dbReference type="SAM" id="Coils"/>
    </source>
</evidence>
<evidence type="ECO:0000313" key="13">
    <source>
        <dbReference type="Proteomes" id="UP001209878"/>
    </source>
</evidence>
<dbReference type="PANTHER" id="PTHR22298">
    <property type="entry name" value="ENDO-1,4-BETA-GLUCANASE"/>
    <property type="match status" value="1"/>
</dbReference>
<dbReference type="GO" id="GO:0030245">
    <property type="term" value="P:cellulose catabolic process"/>
    <property type="evidence" value="ECO:0007669"/>
    <property type="project" value="UniProtKB-KW"/>
</dbReference>
<dbReference type="Proteomes" id="UP001209878">
    <property type="component" value="Unassembled WGS sequence"/>
</dbReference>
<dbReference type="InterPro" id="IPR012341">
    <property type="entry name" value="6hp_glycosidase-like_sf"/>
</dbReference>
<evidence type="ECO:0000256" key="7">
    <source>
        <dbReference type="ARBA" id="ARBA00023295"/>
    </source>
</evidence>
<evidence type="ECO:0000256" key="3">
    <source>
        <dbReference type="ARBA" id="ARBA00012601"/>
    </source>
</evidence>
<feature type="domain" description="Glycoside hydrolase family 9" evidence="11">
    <location>
        <begin position="80"/>
        <end position="240"/>
    </location>
</feature>
<evidence type="ECO:0000256" key="10">
    <source>
        <dbReference type="SAM" id="SignalP"/>
    </source>
</evidence>
<dbReference type="EC" id="3.2.1.4" evidence="3"/>
<dbReference type="InterPro" id="IPR001701">
    <property type="entry name" value="Glyco_hydro_9"/>
</dbReference>
<gene>
    <name evidence="12" type="ORF">NP493_3141g00002</name>
</gene>
<keyword evidence="6" id="KW-0119">Carbohydrate metabolism</keyword>
<protein>
    <recommendedName>
        <fullName evidence="3">cellulase</fullName>
        <ecNumber evidence="3">3.2.1.4</ecNumber>
    </recommendedName>
</protein>
<evidence type="ECO:0000256" key="6">
    <source>
        <dbReference type="ARBA" id="ARBA00023277"/>
    </source>
</evidence>
<comment type="catalytic activity">
    <reaction evidence="1">
        <text>Endohydrolysis of (1-&gt;4)-beta-D-glucosidic linkages in cellulose, lichenin and cereal beta-D-glucans.</text>
        <dbReference type="EC" id="3.2.1.4"/>
    </reaction>
</comment>
<evidence type="ECO:0000313" key="12">
    <source>
        <dbReference type="EMBL" id="KAK2148790.1"/>
    </source>
</evidence>
<evidence type="ECO:0000256" key="5">
    <source>
        <dbReference type="ARBA" id="ARBA00023001"/>
    </source>
</evidence>
<keyword evidence="10" id="KW-0732">Signal</keyword>
<sequence>MASIRILLVGSVFLLAFDKGQGGGDGNFCSKVSDDWSTMKEKIESLKSESEAVAQLNTNLQSLSSRMNDLEAKGTYNLSEVLHKSILFYEAQRSGDLPDNNRVPWRHDSALGDKGNNGEDLTGGWYDAGDYVKFGLPMAYSVTMLSWGLIEYRDAYQAVGELAYGLDCIKWPLDYFIKAHVGENKFYGQVGDGNADHSFWGRPEDMNMARPAFLLDESHGGTEVAAETAAAMAAASIVFRPTGTR</sequence>
<feature type="signal peptide" evidence="10">
    <location>
        <begin position="1"/>
        <end position="22"/>
    </location>
</feature>
<feature type="coiled-coil region" evidence="9">
    <location>
        <begin position="46"/>
        <end position="73"/>
    </location>
</feature>
<dbReference type="AlphaFoldDB" id="A0AAD9JAN7"/>
<accession>A0AAD9JAN7</accession>
<keyword evidence="4" id="KW-0378">Hydrolase</keyword>
<dbReference type="SUPFAM" id="SSF48208">
    <property type="entry name" value="Six-hairpin glycosidases"/>
    <property type="match status" value="1"/>
</dbReference>
<dbReference type="GO" id="GO:0008810">
    <property type="term" value="F:cellulase activity"/>
    <property type="evidence" value="ECO:0007669"/>
    <property type="project" value="UniProtKB-EC"/>
</dbReference>
<name>A0AAD9JAN7_RIDPI</name>
<proteinExistence type="inferred from homology"/>
<comment type="caution">
    <text evidence="12">The sequence shown here is derived from an EMBL/GenBank/DDBJ whole genome shotgun (WGS) entry which is preliminary data.</text>
</comment>
<dbReference type="EMBL" id="JAODUO010003125">
    <property type="protein sequence ID" value="KAK2148790.1"/>
    <property type="molecule type" value="Genomic_DNA"/>
</dbReference>
<organism evidence="12 13">
    <name type="scientific">Ridgeia piscesae</name>
    <name type="common">Tubeworm</name>
    <dbReference type="NCBI Taxonomy" id="27915"/>
    <lineage>
        <taxon>Eukaryota</taxon>
        <taxon>Metazoa</taxon>
        <taxon>Spiralia</taxon>
        <taxon>Lophotrochozoa</taxon>
        <taxon>Annelida</taxon>
        <taxon>Polychaeta</taxon>
        <taxon>Sedentaria</taxon>
        <taxon>Canalipalpata</taxon>
        <taxon>Sabellida</taxon>
        <taxon>Siboglinidae</taxon>
        <taxon>Ridgeia</taxon>
    </lineage>
</organism>
<keyword evidence="5" id="KW-0136">Cellulose degradation</keyword>
<evidence type="ECO:0000256" key="8">
    <source>
        <dbReference type="ARBA" id="ARBA00023326"/>
    </source>
</evidence>
<evidence type="ECO:0000259" key="11">
    <source>
        <dbReference type="Pfam" id="PF00759"/>
    </source>
</evidence>
<evidence type="ECO:0000256" key="4">
    <source>
        <dbReference type="ARBA" id="ARBA00022801"/>
    </source>
</evidence>
<keyword evidence="9" id="KW-0175">Coiled coil</keyword>
<reference evidence="12" key="1">
    <citation type="journal article" date="2023" name="Mol. Biol. Evol.">
        <title>Third-Generation Sequencing Reveals the Adaptive Role of the Epigenome in Three Deep-Sea Polychaetes.</title>
        <authorList>
            <person name="Perez M."/>
            <person name="Aroh O."/>
            <person name="Sun Y."/>
            <person name="Lan Y."/>
            <person name="Juniper S.K."/>
            <person name="Young C.R."/>
            <person name="Angers B."/>
            <person name="Qian P.Y."/>
        </authorList>
    </citation>
    <scope>NUCLEOTIDE SEQUENCE</scope>
    <source>
        <strain evidence="12">R07B-5</strain>
    </source>
</reference>
<dbReference type="Pfam" id="PF00759">
    <property type="entry name" value="Glyco_hydro_9"/>
    <property type="match status" value="1"/>
</dbReference>
<keyword evidence="8" id="KW-0624">Polysaccharide degradation</keyword>
<keyword evidence="13" id="KW-1185">Reference proteome</keyword>
<evidence type="ECO:0000256" key="2">
    <source>
        <dbReference type="ARBA" id="ARBA00007072"/>
    </source>
</evidence>
<evidence type="ECO:0000256" key="1">
    <source>
        <dbReference type="ARBA" id="ARBA00000966"/>
    </source>
</evidence>
<feature type="chain" id="PRO_5041990924" description="cellulase" evidence="10">
    <location>
        <begin position="23"/>
        <end position="245"/>
    </location>
</feature>